<gene>
    <name evidence="3" type="ORF">PDUR_07440</name>
</gene>
<accession>A0A089HM41</accession>
<dbReference type="KEGG" id="pdu:PDUR_07440"/>
<evidence type="ECO:0000256" key="2">
    <source>
        <dbReference type="ARBA" id="ARBA00023002"/>
    </source>
</evidence>
<dbReference type="PANTHER" id="PTHR42760">
    <property type="entry name" value="SHORT-CHAIN DEHYDROGENASES/REDUCTASES FAMILY MEMBER"/>
    <property type="match status" value="1"/>
</dbReference>
<dbReference type="PROSITE" id="PS00061">
    <property type="entry name" value="ADH_SHORT"/>
    <property type="match status" value="1"/>
</dbReference>
<dbReference type="EMBL" id="CP009288">
    <property type="protein sequence ID" value="AIQ11785.1"/>
    <property type="molecule type" value="Genomic_DNA"/>
</dbReference>
<evidence type="ECO:0000313" key="4">
    <source>
        <dbReference type="Proteomes" id="UP000029409"/>
    </source>
</evidence>
<proteinExistence type="inferred from homology"/>
<sequence>MLTIDLTGKTLVITGGLSGIGKGIADLFLKAGANVVIGDIACEWKEIISDSLAVIRCDVTRAEDADKLISFAVETFGRIDFVVNNSGISTMDFAVDIKEGDWDKVMDVNAKGVYLVSQAGARQMLRQGGGGRIINIASQAGKNGYRCMGGYVASKHAVLGFTKVMALELAREQILVNAVCPGIVETDMKRRERVEGAQLRGMTPEDILAEDCSQVPLGRTAQPEDVANVVLFLASPLASYMTGQAINVTGGMTMN</sequence>
<dbReference type="Gene3D" id="3.40.50.720">
    <property type="entry name" value="NAD(P)-binding Rossmann-like Domain"/>
    <property type="match status" value="1"/>
</dbReference>
<dbReference type="PANTHER" id="PTHR42760:SF122">
    <property type="entry name" value="NAD(P)-BINDING PROTEIN"/>
    <property type="match status" value="1"/>
</dbReference>
<dbReference type="PRINTS" id="PR00081">
    <property type="entry name" value="GDHRDH"/>
</dbReference>
<dbReference type="RefSeq" id="WP_042205662.1">
    <property type="nucleotide sequence ID" value="NZ_CP009288.1"/>
</dbReference>
<organism evidence="3 4">
    <name type="scientific">Paenibacillus durus</name>
    <name type="common">Paenibacillus azotofixans</name>
    <dbReference type="NCBI Taxonomy" id="44251"/>
    <lineage>
        <taxon>Bacteria</taxon>
        <taxon>Bacillati</taxon>
        <taxon>Bacillota</taxon>
        <taxon>Bacilli</taxon>
        <taxon>Bacillales</taxon>
        <taxon>Paenibacillaceae</taxon>
        <taxon>Paenibacillus</taxon>
    </lineage>
</organism>
<dbReference type="InterPro" id="IPR002347">
    <property type="entry name" value="SDR_fam"/>
</dbReference>
<dbReference type="InterPro" id="IPR036291">
    <property type="entry name" value="NAD(P)-bd_dom_sf"/>
</dbReference>
<dbReference type="FunFam" id="3.40.50.720:FF:000084">
    <property type="entry name" value="Short-chain dehydrogenase reductase"/>
    <property type="match status" value="1"/>
</dbReference>
<evidence type="ECO:0000313" key="3">
    <source>
        <dbReference type="EMBL" id="AIQ11785.1"/>
    </source>
</evidence>
<dbReference type="eggNOG" id="COG1028">
    <property type="taxonomic scope" value="Bacteria"/>
</dbReference>
<dbReference type="InterPro" id="IPR020904">
    <property type="entry name" value="Sc_DH/Rdtase_CS"/>
</dbReference>
<dbReference type="Proteomes" id="UP000029409">
    <property type="component" value="Chromosome"/>
</dbReference>
<dbReference type="CDD" id="cd05233">
    <property type="entry name" value="SDR_c"/>
    <property type="match status" value="1"/>
</dbReference>
<keyword evidence="4" id="KW-1185">Reference proteome</keyword>
<comment type="similarity">
    <text evidence="1">Belongs to the short-chain dehydrogenases/reductases (SDR) family.</text>
</comment>
<dbReference type="NCBIfam" id="NF005559">
    <property type="entry name" value="PRK07231.1"/>
    <property type="match status" value="1"/>
</dbReference>
<dbReference type="SUPFAM" id="SSF51735">
    <property type="entry name" value="NAD(P)-binding Rossmann-fold domains"/>
    <property type="match status" value="1"/>
</dbReference>
<dbReference type="GO" id="GO:0006633">
    <property type="term" value="P:fatty acid biosynthetic process"/>
    <property type="evidence" value="ECO:0007669"/>
    <property type="project" value="TreeGrafter"/>
</dbReference>
<dbReference type="PRINTS" id="PR00080">
    <property type="entry name" value="SDRFAMILY"/>
</dbReference>
<protein>
    <submittedName>
        <fullName evidence="3">Oxidoreductase</fullName>
    </submittedName>
</protein>
<keyword evidence="2" id="KW-0560">Oxidoreductase</keyword>
<dbReference type="AlphaFoldDB" id="A0A089HM41"/>
<dbReference type="STRING" id="44251.PDUR_07440"/>
<dbReference type="OrthoDB" id="9803333at2"/>
<evidence type="ECO:0000256" key="1">
    <source>
        <dbReference type="ARBA" id="ARBA00006484"/>
    </source>
</evidence>
<dbReference type="GO" id="GO:0008206">
    <property type="term" value="P:bile acid metabolic process"/>
    <property type="evidence" value="ECO:0007669"/>
    <property type="project" value="UniProtKB-ARBA"/>
</dbReference>
<dbReference type="GO" id="GO:0048038">
    <property type="term" value="F:quinone binding"/>
    <property type="evidence" value="ECO:0007669"/>
    <property type="project" value="TreeGrafter"/>
</dbReference>
<dbReference type="Pfam" id="PF13561">
    <property type="entry name" value="adh_short_C2"/>
    <property type="match status" value="1"/>
</dbReference>
<reference evidence="3 4" key="1">
    <citation type="submission" date="2014-08" db="EMBL/GenBank/DDBJ databases">
        <title>Comparative genomics of the Paenibacillus odorifer group.</title>
        <authorList>
            <person name="den Bakker H.C."/>
            <person name="Tsai Y.-C."/>
            <person name="Martin N."/>
            <person name="Korlach J."/>
            <person name="Wiedmann M."/>
        </authorList>
    </citation>
    <scope>NUCLEOTIDE SEQUENCE [LARGE SCALE GENOMIC DNA]</scope>
    <source>
        <strain evidence="3 4">DSM 1735</strain>
    </source>
</reference>
<name>A0A089HM41_PAEDU</name>
<dbReference type="GO" id="GO:0016616">
    <property type="term" value="F:oxidoreductase activity, acting on the CH-OH group of donors, NAD or NADP as acceptor"/>
    <property type="evidence" value="ECO:0007669"/>
    <property type="project" value="TreeGrafter"/>
</dbReference>